<keyword evidence="4 7" id="KW-0812">Transmembrane</keyword>
<accession>A0ABP3HAN7</accession>
<reference evidence="10" key="1">
    <citation type="journal article" date="2019" name="Int. J. Syst. Evol. Microbiol.">
        <title>The Global Catalogue of Microorganisms (GCM) 10K type strain sequencing project: providing services to taxonomists for standard genome sequencing and annotation.</title>
        <authorList>
            <consortium name="The Broad Institute Genomics Platform"/>
            <consortium name="The Broad Institute Genome Sequencing Center for Infectious Disease"/>
            <person name="Wu L."/>
            <person name="Ma J."/>
        </authorList>
    </citation>
    <scope>NUCLEOTIDE SEQUENCE [LARGE SCALE GENOMIC DNA]</scope>
    <source>
        <strain evidence="10">JCM 12662</strain>
    </source>
</reference>
<feature type="transmembrane region" description="Helical" evidence="7">
    <location>
        <begin position="268"/>
        <end position="287"/>
    </location>
</feature>
<name>A0ABP3HAN7_9LACT</name>
<dbReference type="EMBL" id="BAAACW010000112">
    <property type="protein sequence ID" value="GAA0366323.1"/>
    <property type="molecule type" value="Genomic_DNA"/>
</dbReference>
<evidence type="ECO:0000256" key="7">
    <source>
        <dbReference type="RuleBase" id="RU363032"/>
    </source>
</evidence>
<keyword evidence="6 7" id="KW-0472">Membrane</keyword>
<evidence type="ECO:0000313" key="9">
    <source>
        <dbReference type="EMBL" id="GAA0366323.1"/>
    </source>
</evidence>
<evidence type="ECO:0000313" key="10">
    <source>
        <dbReference type="Proteomes" id="UP001501166"/>
    </source>
</evidence>
<dbReference type="PANTHER" id="PTHR43744">
    <property type="entry name" value="ABC TRANSPORTER PERMEASE PROTEIN MG189-RELATED-RELATED"/>
    <property type="match status" value="1"/>
</dbReference>
<dbReference type="PROSITE" id="PS50928">
    <property type="entry name" value="ABC_TM1"/>
    <property type="match status" value="1"/>
</dbReference>
<comment type="caution">
    <text evidence="9">The sequence shown here is derived from an EMBL/GenBank/DDBJ whole genome shotgun (WGS) entry which is preliminary data.</text>
</comment>
<feature type="transmembrane region" description="Helical" evidence="7">
    <location>
        <begin position="190"/>
        <end position="212"/>
    </location>
</feature>
<evidence type="ECO:0000259" key="8">
    <source>
        <dbReference type="PROSITE" id="PS50928"/>
    </source>
</evidence>
<sequence>MEVNKIIKKHNKAKSDVVLDVIKVIFLFVVTFVTLFPFWNILVVSLNDAQDALRGGIYFWPREFSLASYRRIFQNELFMNSIKVSVARTFLATPLAVLVTAMSAYVVSRKELVGRKGLNLFFIFTMYFSGGIVPYYMVIRSMGLINNFFVYIIPGAMGVYNMILIRSFIDNLPEELFESAKLDGANDITIFFKIVMPLSKPILMTVALFVAVGQWNSWFDAHLFTTSQSLKPMQAILVEILNQYQVGETLSAQMSAAASGQSITPDSIRYAATIVSTLPIIMVYPFIQRYFIKGMMIGAIKS</sequence>
<evidence type="ECO:0000256" key="4">
    <source>
        <dbReference type="ARBA" id="ARBA00022692"/>
    </source>
</evidence>
<dbReference type="SUPFAM" id="SSF161098">
    <property type="entry name" value="MetI-like"/>
    <property type="match status" value="1"/>
</dbReference>
<keyword evidence="5 7" id="KW-1133">Transmembrane helix</keyword>
<evidence type="ECO:0000256" key="1">
    <source>
        <dbReference type="ARBA" id="ARBA00004651"/>
    </source>
</evidence>
<dbReference type="Proteomes" id="UP001501166">
    <property type="component" value="Unassembled WGS sequence"/>
</dbReference>
<gene>
    <name evidence="9" type="ORF">GCM10008932_18120</name>
</gene>
<dbReference type="InterPro" id="IPR000515">
    <property type="entry name" value="MetI-like"/>
</dbReference>
<feature type="transmembrane region" description="Helical" evidence="7">
    <location>
        <begin position="21"/>
        <end position="39"/>
    </location>
</feature>
<dbReference type="CDD" id="cd06261">
    <property type="entry name" value="TM_PBP2"/>
    <property type="match status" value="1"/>
</dbReference>
<keyword evidence="3" id="KW-1003">Cell membrane</keyword>
<organism evidence="9 10">
    <name type="scientific">Alkalibacterium iburiense</name>
    <dbReference type="NCBI Taxonomy" id="290589"/>
    <lineage>
        <taxon>Bacteria</taxon>
        <taxon>Bacillati</taxon>
        <taxon>Bacillota</taxon>
        <taxon>Bacilli</taxon>
        <taxon>Lactobacillales</taxon>
        <taxon>Carnobacteriaceae</taxon>
        <taxon>Alkalibacterium</taxon>
    </lineage>
</organism>
<evidence type="ECO:0000256" key="6">
    <source>
        <dbReference type="ARBA" id="ARBA00023136"/>
    </source>
</evidence>
<dbReference type="RefSeq" id="WP_343755887.1">
    <property type="nucleotide sequence ID" value="NZ_BAAACW010000112.1"/>
</dbReference>
<dbReference type="InterPro" id="IPR035906">
    <property type="entry name" value="MetI-like_sf"/>
</dbReference>
<feature type="transmembrane region" description="Helical" evidence="7">
    <location>
        <begin position="118"/>
        <end position="136"/>
    </location>
</feature>
<evidence type="ECO:0000256" key="3">
    <source>
        <dbReference type="ARBA" id="ARBA00022475"/>
    </source>
</evidence>
<dbReference type="PANTHER" id="PTHR43744:SF9">
    <property type="entry name" value="POLYGALACTURONAN_RHAMNOGALACTURONAN TRANSPORT SYSTEM PERMEASE PROTEIN YTCP"/>
    <property type="match status" value="1"/>
</dbReference>
<proteinExistence type="inferred from homology"/>
<keyword evidence="2 7" id="KW-0813">Transport</keyword>
<dbReference type="Gene3D" id="1.10.3720.10">
    <property type="entry name" value="MetI-like"/>
    <property type="match status" value="1"/>
</dbReference>
<protein>
    <submittedName>
        <fullName evidence="9">Carbohydrate ABC transporter permease</fullName>
    </submittedName>
</protein>
<comment type="subcellular location">
    <subcellularLocation>
        <location evidence="1 7">Cell membrane</location>
        <topology evidence="1 7">Multi-pass membrane protein</topology>
    </subcellularLocation>
</comment>
<feature type="domain" description="ABC transmembrane type-1" evidence="8">
    <location>
        <begin position="82"/>
        <end position="287"/>
    </location>
</feature>
<comment type="similarity">
    <text evidence="7">Belongs to the binding-protein-dependent transport system permease family.</text>
</comment>
<feature type="transmembrane region" description="Helical" evidence="7">
    <location>
        <begin position="86"/>
        <end position="106"/>
    </location>
</feature>
<feature type="transmembrane region" description="Helical" evidence="7">
    <location>
        <begin position="148"/>
        <end position="169"/>
    </location>
</feature>
<dbReference type="Pfam" id="PF00528">
    <property type="entry name" value="BPD_transp_1"/>
    <property type="match status" value="1"/>
</dbReference>
<keyword evidence="10" id="KW-1185">Reference proteome</keyword>
<evidence type="ECO:0000256" key="5">
    <source>
        <dbReference type="ARBA" id="ARBA00022989"/>
    </source>
</evidence>
<evidence type="ECO:0000256" key="2">
    <source>
        <dbReference type="ARBA" id="ARBA00022448"/>
    </source>
</evidence>